<gene>
    <name evidence="2" type="ORF">DLK05_15560</name>
</gene>
<dbReference type="EMBL" id="RJJX01000032">
    <property type="protein sequence ID" value="RUT72986.1"/>
    <property type="molecule type" value="Genomic_DNA"/>
</dbReference>
<reference evidence="2 3" key="1">
    <citation type="submission" date="2018-11" db="EMBL/GenBank/DDBJ databases">
        <title>Parancylomarina longa gen. nov., sp. nov., isolated from sediments of southern Okinawa.</title>
        <authorList>
            <person name="Fu T."/>
        </authorList>
    </citation>
    <scope>NUCLEOTIDE SEQUENCE [LARGE SCALE GENOMIC DNA]</scope>
    <source>
        <strain evidence="2 3">T3-2 S1-C</strain>
    </source>
</reference>
<dbReference type="AlphaFoldDB" id="A0A434AF32"/>
<keyword evidence="1" id="KW-0812">Transmembrane</keyword>
<keyword evidence="1" id="KW-0472">Membrane</keyword>
<feature type="transmembrane region" description="Helical" evidence="1">
    <location>
        <begin position="46"/>
        <end position="66"/>
    </location>
</feature>
<evidence type="ECO:0000313" key="2">
    <source>
        <dbReference type="EMBL" id="RUT72986.1"/>
    </source>
</evidence>
<accession>A0A434AF32</accession>
<feature type="transmembrane region" description="Helical" evidence="1">
    <location>
        <begin position="15"/>
        <end position="34"/>
    </location>
</feature>
<dbReference type="OrthoDB" id="9808870at2"/>
<sequence length="192" mass="21266">MDLNMNMIFSSFQTSFNYLISISSFDHFLILLFVGSIFHLKNPKSYLSLILALIIGSSIGFVLSNLNVLNFSSSSIKLAMAISFLAIGIHNMLSTNIIANAIRYNFFALIGVVIGISLNSYFVRIYGSNFSFSKSIGFNLGIFAAYIAITLSSLLLSNLLLLIFKMEKKSYYLAISGIGIGISLVLIYLRYK</sequence>
<evidence type="ECO:0000256" key="1">
    <source>
        <dbReference type="SAM" id="Phobius"/>
    </source>
</evidence>
<name>A0A434AF32_9BACT</name>
<dbReference type="Pfam" id="PF13795">
    <property type="entry name" value="HupE_UreJ_2"/>
    <property type="match status" value="1"/>
</dbReference>
<organism evidence="2 3">
    <name type="scientific">Ancylomarina longa</name>
    <dbReference type="NCBI Taxonomy" id="2487017"/>
    <lineage>
        <taxon>Bacteria</taxon>
        <taxon>Pseudomonadati</taxon>
        <taxon>Bacteroidota</taxon>
        <taxon>Bacteroidia</taxon>
        <taxon>Marinilabiliales</taxon>
        <taxon>Marinifilaceae</taxon>
        <taxon>Ancylomarina</taxon>
    </lineage>
</organism>
<proteinExistence type="predicted"/>
<keyword evidence="3" id="KW-1185">Reference proteome</keyword>
<protein>
    <recommendedName>
        <fullName evidence="4">HupE/UreJ family protein</fullName>
    </recommendedName>
</protein>
<evidence type="ECO:0000313" key="3">
    <source>
        <dbReference type="Proteomes" id="UP000282985"/>
    </source>
</evidence>
<evidence type="ECO:0008006" key="4">
    <source>
        <dbReference type="Google" id="ProtNLM"/>
    </source>
</evidence>
<comment type="caution">
    <text evidence="2">The sequence shown here is derived from an EMBL/GenBank/DDBJ whole genome shotgun (WGS) entry which is preliminary data.</text>
</comment>
<feature type="transmembrane region" description="Helical" evidence="1">
    <location>
        <begin position="106"/>
        <end position="123"/>
    </location>
</feature>
<keyword evidence="1" id="KW-1133">Transmembrane helix</keyword>
<feature type="transmembrane region" description="Helical" evidence="1">
    <location>
        <begin position="143"/>
        <end position="164"/>
    </location>
</feature>
<feature type="transmembrane region" description="Helical" evidence="1">
    <location>
        <begin position="171"/>
        <end position="191"/>
    </location>
</feature>
<feature type="transmembrane region" description="Helical" evidence="1">
    <location>
        <begin position="78"/>
        <end position="99"/>
    </location>
</feature>
<dbReference type="InterPro" id="IPR032809">
    <property type="entry name" value="Put_HupE_UreJ"/>
</dbReference>
<dbReference type="Proteomes" id="UP000282985">
    <property type="component" value="Unassembled WGS sequence"/>
</dbReference>